<protein>
    <submittedName>
        <fullName evidence="1">Uncharacterized protein</fullName>
    </submittedName>
</protein>
<dbReference type="Proteomes" id="UP000607653">
    <property type="component" value="Unassembled WGS sequence"/>
</dbReference>
<dbReference type="AlphaFoldDB" id="A0A822ZLG4"/>
<proteinExistence type="predicted"/>
<comment type="caution">
    <text evidence="1">The sequence shown here is derived from an EMBL/GenBank/DDBJ whole genome shotgun (WGS) entry which is preliminary data.</text>
</comment>
<dbReference type="EMBL" id="DUZY01000007">
    <property type="protein sequence ID" value="DAD44295.1"/>
    <property type="molecule type" value="Genomic_DNA"/>
</dbReference>
<sequence length="75" mass="8081">MVANGITNSYKILVTGTPEPDSNESITEVLEHSGGNTIVGPNWNSCSFGMKFMRFGTMVSSIALRLCSILRKVTA</sequence>
<name>A0A822ZLG4_NELNU</name>
<gene>
    <name evidence="1" type="ORF">HUJ06_002525</name>
</gene>
<reference evidence="1 2" key="1">
    <citation type="journal article" date="2020" name="Mol. Biol. Evol.">
        <title>Distinct Expression and Methylation Patterns for Genes with Different Fates following a Single Whole-Genome Duplication in Flowering Plants.</title>
        <authorList>
            <person name="Shi T."/>
            <person name="Rahmani R.S."/>
            <person name="Gugger P.F."/>
            <person name="Wang M."/>
            <person name="Li H."/>
            <person name="Zhang Y."/>
            <person name="Li Z."/>
            <person name="Wang Q."/>
            <person name="Van de Peer Y."/>
            <person name="Marchal K."/>
            <person name="Chen J."/>
        </authorList>
    </citation>
    <scope>NUCLEOTIDE SEQUENCE [LARGE SCALE GENOMIC DNA]</scope>
    <source>
        <tissue evidence="1">Leaf</tissue>
    </source>
</reference>
<organism evidence="1 2">
    <name type="scientific">Nelumbo nucifera</name>
    <name type="common">Sacred lotus</name>
    <dbReference type="NCBI Taxonomy" id="4432"/>
    <lineage>
        <taxon>Eukaryota</taxon>
        <taxon>Viridiplantae</taxon>
        <taxon>Streptophyta</taxon>
        <taxon>Embryophyta</taxon>
        <taxon>Tracheophyta</taxon>
        <taxon>Spermatophyta</taxon>
        <taxon>Magnoliopsida</taxon>
        <taxon>Proteales</taxon>
        <taxon>Nelumbonaceae</taxon>
        <taxon>Nelumbo</taxon>
    </lineage>
</organism>
<keyword evidence="2" id="KW-1185">Reference proteome</keyword>
<evidence type="ECO:0000313" key="1">
    <source>
        <dbReference type="EMBL" id="DAD44295.1"/>
    </source>
</evidence>
<accession>A0A822ZLG4</accession>
<evidence type="ECO:0000313" key="2">
    <source>
        <dbReference type="Proteomes" id="UP000607653"/>
    </source>
</evidence>